<dbReference type="EMBL" id="CP032152">
    <property type="protein sequence ID" value="AXY67372.1"/>
    <property type="molecule type" value="Genomic_DNA"/>
</dbReference>
<reference evidence="4" key="1">
    <citation type="submission" date="2018-09" db="EMBL/GenBank/DDBJ databases">
        <title>Complete genome sequence of thermophilic cyanobacteria strain Thermosynechococcus elongatus PKUAC-SCTE542.</title>
        <authorList>
            <person name="Liang Y."/>
            <person name="Tang J."/>
            <person name="Daroch M."/>
        </authorList>
    </citation>
    <scope>NUCLEOTIDE SEQUENCE [LARGE SCALE GENOMIC DNA]</scope>
    <source>
        <strain evidence="4">E542</strain>
    </source>
</reference>
<protein>
    <submittedName>
        <fullName evidence="3">TolC family protein</fullName>
    </submittedName>
</protein>
<dbReference type="AlphaFoldDB" id="A0A3B7MBY1"/>
<keyword evidence="4" id="KW-1185">Reference proteome</keyword>
<accession>A0A3B7MBY1</accession>
<proteinExistence type="inferred from homology"/>
<dbReference type="KEGG" id="tsq:D3A95_02030"/>
<keyword evidence="2" id="KW-0732">Signal</keyword>
<dbReference type="GO" id="GO:0015562">
    <property type="term" value="F:efflux transmembrane transporter activity"/>
    <property type="evidence" value="ECO:0007669"/>
    <property type="project" value="InterPro"/>
</dbReference>
<comment type="similarity">
    <text evidence="1">Belongs to the outer membrane factor (OMF) (TC 1.B.17) family.</text>
</comment>
<dbReference type="InterPro" id="IPR003423">
    <property type="entry name" value="OMP_efflux"/>
</dbReference>
<evidence type="ECO:0000256" key="1">
    <source>
        <dbReference type="ARBA" id="ARBA00007613"/>
    </source>
</evidence>
<evidence type="ECO:0000313" key="4">
    <source>
        <dbReference type="Proteomes" id="UP000261812"/>
    </source>
</evidence>
<feature type="chain" id="PRO_5017547680" evidence="2">
    <location>
        <begin position="32"/>
        <end position="585"/>
    </location>
</feature>
<dbReference type="InterPro" id="IPR010131">
    <property type="entry name" value="MdtP/NodT-like"/>
</dbReference>
<name>A0A3B7MBY1_9CYAN</name>
<dbReference type="Pfam" id="PF02321">
    <property type="entry name" value="OEP"/>
    <property type="match status" value="2"/>
</dbReference>
<dbReference type="RefSeq" id="WP_181495916.1">
    <property type="nucleotide sequence ID" value="NZ_CP032152.1"/>
</dbReference>
<dbReference type="Proteomes" id="UP000261812">
    <property type="component" value="Chromosome"/>
</dbReference>
<sequence length="585" mass="63941">MLNNFALNPKKMLVSGLLAIAPVMLPSFVQAIPTTTPVAQASPQRPASDALTPLDPNPDRLALPETVNIDLNQPLTLEQAIEVAIRNNIGLQISELQLQRARAQLRQVQAQLYPTLTLQASIGQNTSPGGQPAYLPLNFQQQLSLQQQQQQQAQQQLLAQQLAASSILNTQVQRLQQRFQGPQLTAFTDQQNLELQQQLQQLQNSASQAATPSNFSPITLAPVNQLNFTNFFTNVFGATGGATFNAALVMNYTLFAGGGRSAAIEAARNQVRFSELEVQRQRQQLILDVTNDYYLAQQAKVQVQIGEAAVANAQVTLRDAQAFEQAGIGTLLDVLTAEVNLANAQQNLSQARNLEITTRRQLAQRLNVNQTVDVAIAGRVEPAEEWSLSLEESILLAYQNRVELEQRLLQRTIALKNRQVALAATRPQLSLFASGNMLDKVTDDLAPRFGYGVGLQMQLALFDGGNARASAARQEALAATAEEQYANQKNTIRLEVETAYTNLRANEKNIATARTAVTQATEGLRLARLRFQAGVGTQQEVTNAETNLTQAQGNLLAAILNYNRSLAALKRAVGYPEPTRLGVRK</sequence>
<evidence type="ECO:0000256" key="2">
    <source>
        <dbReference type="SAM" id="SignalP"/>
    </source>
</evidence>
<feature type="signal peptide" evidence="2">
    <location>
        <begin position="1"/>
        <end position="31"/>
    </location>
</feature>
<dbReference type="SUPFAM" id="SSF56954">
    <property type="entry name" value="Outer membrane efflux proteins (OEP)"/>
    <property type="match status" value="2"/>
</dbReference>
<organism evidence="3 4">
    <name type="scientific">Thermosynechococcus sichuanensis E542</name>
    <dbReference type="NCBI Taxonomy" id="2016101"/>
    <lineage>
        <taxon>Bacteria</taxon>
        <taxon>Bacillati</taxon>
        <taxon>Cyanobacteriota</taxon>
        <taxon>Cyanophyceae</taxon>
        <taxon>Acaryochloridales</taxon>
        <taxon>Thermosynechococcaceae</taxon>
        <taxon>Thermosynechococcus</taxon>
        <taxon>Thermosynechococcus sichuanensis</taxon>
    </lineage>
</organism>
<dbReference type="PANTHER" id="PTHR30203">
    <property type="entry name" value="OUTER MEMBRANE CATION EFFLUX PROTEIN"/>
    <property type="match status" value="1"/>
</dbReference>
<gene>
    <name evidence="3" type="ORF">D3A95_02030</name>
</gene>
<evidence type="ECO:0000313" key="3">
    <source>
        <dbReference type="EMBL" id="AXY67372.1"/>
    </source>
</evidence>
<dbReference type="Gene3D" id="1.20.1600.10">
    <property type="entry name" value="Outer membrane efflux proteins (OEP)"/>
    <property type="match status" value="1"/>
</dbReference>
<dbReference type="PANTHER" id="PTHR30203:SF30">
    <property type="entry name" value="OUTER MEMBRANE PROTEIN-RELATED"/>
    <property type="match status" value="1"/>
</dbReference>